<dbReference type="STRING" id="1797471.A3A71_00975"/>
<keyword evidence="10" id="KW-0464">Manganese</keyword>
<evidence type="ECO:0000256" key="11">
    <source>
        <dbReference type="ARBA" id="ARBA00038345"/>
    </source>
</evidence>
<dbReference type="InterPro" id="IPR013815">
    <property type="entry name" value="ATP_grasp_subdomain_1"/>
</dbReference>
<dbReference type="InterPro" id="IPR020562">
    <property type="entry name" value="PRibGlycinamide_synth_N"/>
</dbReference>
<evidence type="ECO:0000256" key="5">
    <source>
        <dbReference type="ARBA" id="ARBA00022598"/>
    </source>
</evidence>
<protein>
    <recommendedName>
        <fullName evidence="4 14">Phosphoribosylamine--glycine ligase</fullName>
        <ecNumber evidence="4 14">6.3.4.13</ecNumber>
    </recommendedName>
    <alternativeName>
        <fullName evidence="14">GARS</fullName>
    </alternativeName>
    <alternativeName>
        <fullName evidence="12 14">Glycinamide ribonucleotide synthetase</fullName>
    </alternativeName>
    <alternativeName>
        <fullName evidence="13 14">Phosphoribosylglycinamide synthetase</fullName>
    </alternativeName>
</protein>
<dbReference type="GO" id="GO:0004637">
    <property type="term" value="F:phosphoribosylamine-glycine ligase activity"/>
    <property type="evidence" value="ECO:0007669"/>
    <property type="project" value="UniProtKB-UniRule"/>
</dbReference>
<comment type="catalytic activity">
    <reaction evidence="14">
        <text>5-phospho-beta-D-ribosylamine + glycine + ATP = N(1)-(5-phospho-beta-D-ribosyl)glycinamide + ADP + phosphate + H(+)</text>
        <dbReference type="Rhea" id="RHEA:17453"/>
        <dbReference type="ChEBI" id="CHEBI:15378"/>
        <dbReference type="ChEBI" id="CHEBI:30616"/>
        <dbReference type="ChEBI" id="CHEBI:43474"/>
        <dbReference type="ChEBI" id="CHEBI:57305"/>
        <dbReference type="ChEBI" id="CHEBI:58681"/>
        <dbReference type="ChEBI" id="CHEBI:143788"/>
        <dbReference type="ChEBI" id="CHEBI:456216"/>
        <dbReference type="EC" id="6.3.4.13"/>
    </reaction>
</comment>
<dbReference type="HAMAP" id="MF_00138">
    <property type="entry name" value="GARS"/>
    <property type="match status" value="1"/>
</dbReference>
<dbReference type="PROSITE" id="PS00184">
    <property type="entry name" value="GARS"/>
    <property type="match status" value="1"/>
</dbReference>
<dbReference type="Gene3D" id="3.40.50.20">
    <property type="match status" value="1"/>
</dbReference>
<dbReference type="SUPFAM" id="SSF52440">
    <property type="entry name" value="PreATP-grasp domain"/>
    <property type="match status" value="1"/>
</dbReference>
<dbReference type="Gene3D" id="3.30.470.20">
    <property type="entry name" value="ATP-grasp fold, B domain"/>
    <property type="match status" value="1"/>
</dbReference>
<evidence type="ECO:0000259" key="16">
    <source>
        <dbReference type="PROSITE" id="PS50975"/>
    </source>
</evidence>
<evidence type="ECO:0000256" key="2">
    <source>
        <dbReference type="ARBA" id="ARBA00001946"/>
    </source>
</evidence>
<evidence type="ECO:0000256" key="9">
    <source>
        <dbReference type="ARBA" id="ARBA00022840"/>
    </source>
</evidence>
<gene>
    <name evidence="14" type="primary">purD</name>
    <name evidence="17" type="ORF">A3A71_00975</name>
</gene>
<evidence type="ECO:0000313" key="17">
    <source>
        <dbReference type="EMBL" id="OGD64993.1"/>
    </source>
</evidence>
<accession>A0A1F5ECA0</accession>
<evidence type="ECO:0000256" key="3">
    <source>
        <dbReference type="ARBA" id="ARBA00005174"/>
    </source>
</evidence>
<dbReference type="PANTHER" id="PTHR43472">
    <property type="entry name" value="PHOSPHORIBOSYLAMINE--GLYCINE LIGASE"/>
    <property type="match status" value="1"/>
</dbReference>
<dbReference type="InterPro" id="IPR020561">
    <property type="entry name" value="PRibGlycinamid_synth_ATP-grasp"/>
</dbReference>
<dbReference type="PROSITE" id="PS50975">
    <property type="entry name" value="ATP_GRASP"/>
    <property type="match status" value="1"/>
</dbReference>
<evidence type="ECO:0000256" key="10">
    <source>
        <dbReference type="ARBA" id="ARBA00023211"/>
    </source>
</evidence>
<evidence type="ECO:0000256" key="1">
    <source>
        <dbReference type="ARBA" id="ARBA00001936"/>
    </source>
</evidence>
<evidence type="ECO:0000256" key="13">
    <source>
        <dbReference type="ARBA" id="ARBA00042864"/>
    </source>
</evidence>
<dbReference type="InterPro" id="IPR020560">
    <property type="entry name" value="PRibGlycinamide_synth_C-dom"/>
</dbReference>
<evidence type="ECO:0000256" key="14">
    <source>
        <dbReference type="HAMAP-Rule" id="MF_00138"/>
    </source>
</evidence>
<dbReference type="InterPro" id="IPR016185">
    <property type="entry name" value="PreATP-grasp_dom_sf"/>
</dbReference>
<dbReference type="InterPro" id="IPR037123">
    <property type="entry name" value="PRibGlycinamide_synth_C_sf"/>
</dbReference>
<dbReference type="SUPFAM" id="SSF51246">
    <property type="entry name" value="Rudiment single hybrid motif"/>
    <property type="match status" value="1"/>
</dbReference>
<dbReference type="InterPro" id="IPR011054">
    <property type="entry name" value="Rudment_hybrid_motif"/>
</dbReference>
<dbReference type="Pfam" id="PF02843">
    <property type="entry name" value="GARS_C"/>
    <property type="match status" value="1"/>
</dbReference>
<dbReference type="GO" id="GO:0005524">
    <property type="term" value="F:ATP binding"/>
    <property type="evidence" value="ECO:0007669"/>
    <property type="project" value="UniProtKB-UniRule"/>
</dbReference>
<sequence>MKNVLVVGGGGREHALAWKLSQSNRIGNLFVSPGNAGTAHLAQNIPISSTDIPALIKFAKQNAIDLTVVGPDNSLAAGIVDSFQAHGLKIFGPTKKAAEIEWSKVFAKKLMKKYNIPTAKYASFSSYEPARRYISTTSFPTVIKVDGLALGKGVFICESPKEAKKALTAIMRGKDFGSSGTKIVIEEYLEGIEVSAHAICDGSNFLLFPLAQDHKRIGEGNTGPNTGGMGTICPVPGPVREISGIIRATLEALQKEGRYFSGCLFPGIMHTSKGPKVLEYNARFGDPETQVYMRLLKNDLLEVLEAATEKRLGNVKLEWQTGAAACIVLASLGYPGKYKQGFEIGGIEERSGNETVIFHAGTKLDGDRVLTAGGRVLNVTATGANLGETLELGYKAAGRVSFEGKVFRKDIGFQFGS</sequence>
<keyword evidence="5 14" id="KW-0436">Ligase</keyword>
<dbReference type="SMART" id="SM01209">
    <property type="entry name" value="GARS_A"/>
    <property type="match status" value="1"/>
</dbReference>
<dbReference type="Gene3D" id="3.30.1490.20">
    <property type="entry name" value="ATP-grasp fold, A domain"/>
    <property type="match status" value="1"/>
</dbReference>
<evidence type="ECO:0000256" key="6">
    <source>
        <dbReference type="ARBA" id="ARBA00022723"/>
    </source>
</evidence>
<evidence type="ECO:0000256" key="15">
    <source>
        <dbReference type="PROSITE-ProRule" id="PRU00409"/>
    </source>
</evidence>
<dbReference type="AlphaFoldDB" id="A0A1F5ECA0"/>
<dbReference type="GO" id="GO:0006189">
    <property type="term" value="P:'de novo' IMP biosynthetic process"/>
    <property type="evidence" value="ECO:0007669"/>
    <property type="project" value="UniProtKB-UniRule"/>
</dbReference>
<reference evidence="17 18" key="1">
    <citation type="journal article" date="2016" name="Nat. Commun.">
        <title>Thousands of microbial genomes shed light on interconnected biogeochemical processes in an aquifer system.</title>
        <authorList>
            <person name="Anantharaman K."/>
            <person name="Brown C.T."/>
            <person name="Hug L.A."/>
            <person name="Sharon I."/>
            <person name="Castelle C.J."/>
            <person name="Probst A.J."/>
            <person name="Thomas B.C."/>
            <person name="Singh A."/>
            <person name="Wilkins M.J."/>
            <person name="Karaoz U."/>
            <person name="Brodie E.L."/>
            <person name="Williams K.H."/>
            <person name="Hubbard S.S."/>
            <person name="Banfield J.F."/>
        </authorList>
    </citation>
    <scope>NUCLEOTIDE SEQUENCE [LARGE SCALE GENOMIC DNA]</scope>
</reference>
<name>A0A1F5ECA0_9BACT</name>
<dbReference type="FunFam" id="3.90.600.10:FF:000001">
    <property type="entry name" value="Trifunctional purine biosynthetic protein adenosine-3"/>
    <property type="match status" value="1"/>
</dbReference>
<keyword evidence="6" id="KW-0479">Metal-binding</keyword>
<comment type="cofactor">
    <cofactor evidence="1">
        <name>Mn(2+)</name>
        <dbReference type="ChEBI" id="CHEBI:29035"/>
    </cofactor>
</comment>
<comment type="pathway">
    <text evidence="3 14">Purine metabolism; IMP biosynthesis via de novo pathway; N(1)-(5-phospho-D-ribosyl)glycinamide from 5-phospho-alpha-D-ribose 1-diphosphate: step 2/2.</text>
</comment>
<dbReference type="Pfam" id="PF02844">
    <property type="entry name" value="GARS_N"/>
    <property type="match status" value="1"/>
</dbReference>
<comment type="similarity">
    <text evidence="11 14">Belongs to the GARS family.</text>
</comment>
<keyword evidence="7 15" id="KW-0547">Nucleotide-binding</keyword>
<organism evidence="17 18">
    <name type="scientific">Candidatus Berkelbacteria bacterium RIFCSPLOWO2_01_FULL_50_28</name>
    <dbReference type="NCBI Taxonomy" id="1797471"/>
    <lineage>
        <taxon>Bacteria</taxon>
        <taxon>Candidatus Berkelbacteria</taxon>
    </lineage>
</organism>
<dbReference type="Proteomes" id="UP000177481">
    <property type="component" value="Unassembled WGS sequence"/>
</dbReference>
<dbReference type="InterPro" id="IPR020559">
    <property type="entry name" value="PRibGlycinamide_synth_CS"/>
</dbReference>
<evidence type="ECO:0000256" key="4">
    <source>
        <dbReference type="ARBA" id="ARBA00013255"/>
    </source>
</evidence>
<evidence type="ECO:0000256" key="8">
    <source>
        <dbReference type="ARBA" id="ARBA00022755"/>
    </source>
</evidence>
<dbReference type="UniPathway" id="UPA00074">
    <property type="reaction ID" value="UER00125"/>
</dbReference>
<comment type="caution">
    <text evidence="17">The sequence shown here is derived from an EMBL/GenBank/DDBJ whole genome shotgun (WGS) entry which is preliminary data.</text>
</comment>
<dbReference type="GO" id="GO:0046872">
    <property type="term" value="F:metal ion binding"/>
    <property type="evidence" value="ECO:0007669"/>
    <property type="project" value="UniProtKB-KW"/>
</dbReference>
<dbReference type="Pfam" id="PF01071">
    <property type="entry name" value="GARS_A"/>
    <property type="match status" value="1"/>
</dbReference>
<dbReference type="EC" id="6.3.4.13" evidence="4 14"/>
<dbReference type="SUPFAM" id="SSF56059">
    <property type="entry name" value="Glutathione synthetase ATP-binding domain-like"/>
    <property type="match status" value="1"/>
</dbReference>
<evidence type="ECO:0000256" key="7">
    <source>
        <dbReference type="ARBA" id="ARBA00022741"/>
    </source>
</evidence>
<dbReference type="NCBIfam" id="TIGR00877">
    <property type="entry name" value="purD"/>
    <property type="match status" value="1"/>
</dbReference>
<dbReference type="SMART" id="SM01210">
    <property type="entry name" value="GARS_C"/>
    <property type="match status" value="1"/>
</dbReference>
<feature type="domain" description="ATP-grasp" evidence="16">
    <location>
        <begin position="108"/>
        <end position="309"/>
    </location>
</feature>
<dbReference type="GO" id="GO:0009113">
    <property type="term" value="P:purine nucleobase biosynthetic process"/>
    <property type="evidence" value="ECO:0007669"/>
    <property type="project" value="InterPro"/>
</dbReference>
<keyword evidence="8 14" id="KW-0658">Purine biosynthesis</keyword>
<dbReference type="FunFam" id="3.40.50.20:FF:000006">
    <property type="entry name" value="Phosphoribosylamine--glycine ligase, chloroplastic"/>
    <property type="match status" value="1"/>
</dbReference>
<dbReference type="EMBL" id="MEZX01000002">
    <property type="protein sequence ID" value="OGD64993.1"/>
    <property type="molecule type" value="Genomic_DNA"/>
</dbReference>
<evidence type="ECO:0000256" key="12">
    <source>
        <dbReference type="ARBA" id="ARBA00042242"/>
    </source>
</evidence>
<dbReference type="Gene3D" id="3.90.600.10">
    <property type="entry name" value="Phosphoribosylglycinamide synthetase, C-terminal domain"/>
    <property type="match status" value="1"/>
</dbReference>
<dbReference type="InterPro" id="IPR011761">
    <property type="entry name" value="ATP-grasp"/>
</dbReference>
<proteinExistence type="inferred from homology"/>
<dbReference type="InterPro" id="IPR000115">
    <property type="entry name" value="PRibGlycinamide_synth"/>
</dbReference>
<keyword evidence="9 15" id="KW-0067">ATP-binding</keyword>
<comment type="cofactor">
    <cofactor evidence="2">
        <name>Mg(2+)</name>
        <dbReference type="ChEBI" id="CHEBI:18420"/>
    </cofactor>
</comment>
<dbReference type="PANTHER" id="PTHR43472:SF1">
    <property type="entry name" value="PHOSPHORIBOSYLAMINE--GLYCINE LIGASE, CHLOROPLASTIC"/>
    <property type="match status" value="1"/>
</dbReference>
<evidence type="ECO:0000313" key="18">
    <source>
        <dbReference type="Proteomes" id="UP000177481"/>
    </source>
</evidence>